<organism evidence="2 3">
    <name type="scientific">Terrihabitans soli</name>
    <dbReference type="NCBI Taxonomy" id="708113"/>
    <lineage>
        <taxon>Bacteria</taxon>
        <taxon>Pseudomonadati</taxon>
        <taxon>Pseudomonadota</taxon>
        <taxon>Alphaproteobacteria</taxon>
        <taxon>Hyphomicrobiales</taxon>
        <taxon>Terrihabitans</taxon>
    </lineage>
</organism>
<feature type="region of interest" description="Disordered" evidence="1">
    <location>
        <begin position="1"/>
        <end position="28"/>
    </location>
</feature>
<dbReference type="EMBL" id="AP023361">
    <property type="protein sequence ID" value="BCJ92384.1"/>
    <property type="molecule type" value="Genomic_DNA"/>
</dbReference>
<dbReference type="AlphaFoldDB" id="A0A6S6QP92"/>
<accession>A0A6S6QP92</accession>
<dbReference type="Proteomes" id="UP000515317">
    <property type="component" value="Chromosome"/>
</dbReference>
<gene>
    <name evidence="2" type="ORF">IZ6_31190</name>
</gene>
<keyword evidence="3" id="KW-1185">Reference proteome</keyword>
<evidence type="ECO:0000313" key="2">
    <source>
        <dbReference type="EMBL" id="BCJ92384.1"/>
    </source>
</evidence>
<proteinExistence type="predicted"/>
<evidence type="ECO:0000313" key="3">
    <source>
        <dbReference type="Proteomes" id="UP000515317"/>
    </source>
</evidence>
<sequence>MFRTGSRAKPEEVSVDIGDDGSTARVLPPLSSQSDVTIHDLRLSTALHVAGALAERLGTQVCVLDKGNYVVLIDDDPMALLAS</sequence>
<evidence type="ECO:0000256" key="1">
    <source>
        <dbReference type="SAM" id="MobiDB-lite"/>
    </source>
</evidence>
<protein>
    <submittedName>
        <fullName evidence="2">Uncharacterized protein</fullName>
    </submittedName>
</protein>
<reference evidence="2 3" key="1">
    <citation type="submission" date="2020-08" db="EMBL/GenBank/DDBJ databases">
        <title>Genome sequence of Rhizobiales bacterium strain IZ6.</title>
        <authorList>
            <person name="Nakai R."/>
            <person name="Naganuma T."/>
        </authorList>
    </citation>
    <scope>NUCLEOTIDE SEQUENCE [LARGE SCALE GENOMIC DNA]</scope>
    <source>
        <strain evidence="2 3">IZ6</strain>
    </source>
</reference>
<name>A0A6S6QP92_9HYPH</name>
<dbReference type="KEGG" id="tso:IZ6_31190"/>